<dbReference type="KEGG" id="lcae:K3721_05550"/>
<protein>
    <submittedName>
        <fullName evidence="1">Uncharacterized protein</fullName>
    </submittedName>
</protein>
<organism evidence="1 2">
    <name type="scientific">Leisingera caerulea</name>
    <name type="common">Phaeobacter caeruleus</name>
    <dbReference type="NCBI Taxonomy" id="506591"/>
    <lineage>
        <taxon>Bacteria</taxon>
        <taxon>Pseudomonadati</taxon>
        <taxon>Pseudomonadota</taxon>
        <taxon>Alphaproteobacteria</taxon>
        <taxon>Rhodobacterales</taxon>
        <taxon>Roseobacteraceae</taxon>
        <taxon>Leisingera</taxon>
    </lineage>
</organism>
<proteinExistence type="predicted"/>
<name>A0A9Q9M429_LEICA</name>
<gene>
    <name evidence="1" type="ORF">K3721_05550</name>
</gene>
<dbReference type="RefSeq" id="WP_259972130.1">
    <property type="nucleotide sequence ID" value="NZ_CP081070.1"/>
</dbReference>
<evidence type="ECO:0000313" key="2">
    <source>
        <dbReference type="Proteomes" id="UP001058713"/>
    </source>
</evidence>
<dbReference type="AlphaFoldDB" id="A0A9Q9M429"/>
<accession>A0A9Q9M429</accession>
<evidence type="ECO:0000313" key="1">
    <source>
        <dbReference type="EMBL" id="UWQ54999.1"/>
    </source>
</evidence>
<dbReference type="Proteomes" id="UP001058713">
    <property type="component" value="Chromosome"/>
</dbReference>
<dbReference type="EMBL" id="CP081070">
    <property type="protein sequence ID" value="UWQ54999.1"/>
    <property type="molecule type" value="Genomic_DNA"/>
</dbReference>
<reference evidence="1" key="1">
    <citation type="submission" date="2021-08" db="EMBL/GenBank/DDBJ databases">
        <authorList>
            <person name="Nwanade C."/>
            <person name="Wang M."/>
            <person name="Masoudi A."/>
            <person name="Yu Z."/>
            <person name="Liu J."/>
        </authorList>
    </citation>
    <scope>NUCLEOTIDE SEQUENCE</scope>
    <source>
        <strain evidence="1">S122</strain>
    </source>
</reference>
<sequence length="103" mass="11337">MTALRNCWLRADPNHMARLATEIEYGPDFLIAHFSDGAVRDLREHARDSRPCPWKLSGREALVRLSFDTAETATAFLLLILELGGELAPQAHLPASATGDLVP</sequence>